<reference evidence="5" key="1">
    <citation type="journal article" date="2019" name="Int. J. Syst. Evol. Microbiol.">
        <title>The Global Catalogue of Microorganisms (GCM) 10K type strain sequencing project: providing services to taxonomists for standard genome sequencing and annotation.</title>
        <authorList>
            <consortium name="The Broad Institute Genomics Platform"/>
            <consortium name="The Broad Institute Genome Sequencing Center for Infectious Disease"/>
            <person name="Wu L."/>
            <person name="Ma J."/>
        </authorList>
    </citation>
    <scope>NUCLEOTIDE SEQUENCE [LARGE SCALE GENOMIC DNA]</scope>
    <source>
        <strain evidence="5">KCTC 42662</strain>
    </source>
</reference>
<comment type="caution">
    <text evidence="4">The sequence shown here is derived from an EMBL/GenBank/DDBJ whole genome shotgun (WGS) entry which is preliminary data.</text>
</comment>
<name>A0ABW5KNM3_9SPHI</name>
<dbReference type="InterPro" id="IPR001173">
    <property type="entry name" value="Glyco_trans_2-like"/>
</dbReference>
<dbReference type="Proteomes" id="UP001597545">
    <property type="component" value="Unassembled WGS sequence"/>
</dbReference>
<organism evidence="4 5">
    <name type="scientific">Sphingobacterium suaedae</name>
    <dbReference type="NCBI Taxonomy" id="1686402"/>
    <lineage>
        <taxon>Bacteria</taxon>
        <taxon>Pseudomonadati</taxon>
        <taxon>Bacteroidota</taxon>
        <taxon>Sphingobacteriia</taxon>
        <taxon>Sphingobacteriales</taxon>
        <taxon>Sphingobacteriaceae</taxon>
        <taxon>Sphingobacterium</taxon>
    </lineage>
</organism>
<dbReference type="RefSeq" id="WP_380906325.1">
    <property type="nucleotide sequence ID" value="NZ_JBHUEG010000018.1"/>
</dbReference>
<feature type="domain" description="Glycosyltransferase 2-like" evidence="3">
    <location>
        <begin position="9"/>
        <end position="146"/>
    </location>
</feature>
<protein>
    <submittedName>
        <fullName evidence="4">Glycosyltransferase family 2 protein</fullName>
    </submittedName>
</protein>
<evidence type="ECO:0000313" key="4">
    <source>
        <dbReference type="EMBL" id="MFD2549943.1"/>
    </source>
</evidence>
<sequence>MANKQPFVSIIVPVFNAEKTLPVCLGALESQTYSAIELIFVNDCSQDNSLTLIEEFCSDVSHRIRVQVYSHVMNKGVAAARNTGLNLVTGDFIYYVDADDRLEPDAISVMVDTALATKADIVGCNWFLSFVGGERKMKQPYFADPWDAISKILAGTMRWNLWLFLVKRTLYEDYAIRFIDGMNMGEDLLIMVRLFSVAQHVAYVDRGLYHYEKSNEESLTRLYSAQHMEQVTFHVDEVERSLKTSRFAGRVGKLIDLLKFHIKLPFLISDKNSSYRTWLSWFPEINTTSWSKRELPARLRLLRWAALNKQFWILKFHYYLLTRVIYGVIYK</sequence>
<evidence type="ECO:0000259" key="3">
    <source>
        <dbReference type="Pfam" id="PF00535"/>
    </source>
</evidence>
<dbReference type="EMBL" id="JBHULR010000021">
    <property type="protein sequence ID" value="MFD2549943.1"/>
    <property type="molecule type" value="Genomic_DNA"/>
</dbReference>
<accession>A0ABW5KNM3</accession>
<dbReference type="Gene3D" id="3.90.550.10">
    <property type="entry name" value="Spore Coat Polysaccharide Biosynthesis Protein SpsA, Chain A"/>
    <property type="match status" value="1"/>
</dbReference>
<evidence type="ECO:0000256" key="2">
    <source>
        <dbReference type="ARBA" id="ARBA00022679"/>
    </source>
</evidence>
<dbReference type="SUPFAM" id="SSF53448">
    <property type="entry name" value="Nucleotide-diphospho-sugar transferases"/>
    <property type="match status" value="1"/>
</dbReference>
<dbReference type="PANTHER" id="PTHR22916:SF51">
    <property type="entry name" value="GLYCOSYLTRANSFERASE EPSH-RELATED"/>
    <property type="match status" value="1"/>
</dbReference>
<gene>
    <name evidence="4" type="ORF">ACFSR5_20020</name>
</gene>
<dbReference type="InterPro" id="IPR029044">
    <property type="entry name" value="Nucleotide-diphossugar_trans"/>
</dbReference>
<keyword evidence="1" id="KW-0328">Glycosyltransferase</keyword>
<keyword evidence="2" id="KW-0808">Transferase</keyword>
<evidence type="ECO:0000256" key="1">
    <source>
        <dbReference type="ARBA" id="ARBA00022676"/>
    </source>
</evidence>
<dbReference type="Pfam" id="PF00535">
    <property type="entry name" value="Glycos_transf_2"/>
    <property type="match status" value="1"/>
</dbReference>
<dbReference type="PANTHER" id="PTHR22916">
    <property type="entry name" value="GLYCOSYLTRANSFERASE"/>
    <property type="match status" value="1"/>
</dbReference>
<proteinExistence type="predicted"/>
<dbReference type="CDD" id="cd00761">
    <property type="entry name" value="Glyco_tranf_GTA_type"/>
    <property type="match status" value="1"/>
</dbReference>
<evidence type="ECO:0000313" key="5">
    <source>
        <dbReference type="Proteomes" id="UP001597545"/>
    </source>
</evidence>
<keyword evidence="5" id="KW-1185">Reference proteome</keyword>